<evidence type="ECO:0000313" key="1">
    <source>
        <dbReference type="EMBL" id="TGY94176.1"/>
    </source>
</evidence>
<proteinExistence type="predicted"/>
<evidence type="ECO:0000313" key="2">
    <source>
        <dbReference type="Proteomes" id="UP000305451"/>
    </source>
</evidence>
<dbReference type="OrthoDB" id="7630310at2"/>
<organism evidence="1 2">
    <name type="scientific">Marinicauda pacifica</name>
    <dbReference type="NCBI Taxonomy" id="1133559"/>
    <lineage>
        <taxon>Bacteria</taxon>
        <taxon>Pseudomonadati</taxon>
        <taxon>Pseudomonadota</taxon>
        <taxon>Alphaproteobacteria</taxon>
        <taxon>Maricaulales</taxon>
        <taxon>Maricaulaceae</taxon>
        <taxon>Marinicauda</taxon>
    </lineage>
</organism>
<keyword evidence="2" id="KW-1185">Reference proteome</keyword>
<dbReference type="Proteomes" id="UP000305451">
    <property type="component" value="Unassembled WGS sequence"/>
</dbReference>
<evidence type="ECO:0008006" key="3">
    <source>
        <dbReference type="Google" id="ProtNLM"/>
    </source>
</evidence>
<dbReference type="RefSeq" id="WP_135943371.1">
    <property type="nucleotide sequence ID" value="NZ_BMEI01000001.1"/>
</dbReference>
<dbReference type="EMBL" id="SRXV01000001">
    <property type="protein sequence ID" value="TGY94176.1"/>
    <property type="molecule type" value="Genomic_DNA"/>
</dbReference>
<name>A0A4S2HDV8_9PROT</name>
<comment type="caution">
    <text evidence="1">The sequence shown here is derived from an EMBL/GenBank/DDBJ whole genome shotgun (WGS) entry which is preliminary data.</text>
</comment>
<reference evidence="1 2" key="1">
    <citation type="journal article" date="2013" name="Int. J. Syst. Evol. Microbiol.">
        <title>Marinicauda pacifica gen. nov., sp. nov., a prosthecate alphaproteobacterium of the family Hyphomonadaceae isolated from deep seawater.</title>
        <authorList>
            <person name="Zhang X.Y."/>
            <person name="Li G.W."/>
            <person name="Wang C.S."/>
            <person name="Zhang Y.J."/>
            <person name="Xu X.W."/>
            <person name="Li H."/>
            <person name="Liu A."/>
            <person name="Liu C."/>
            <person name="Xie B.B."/>
            <person name="Qin Q.L."/>
            <person name="Xu Z."/>
            <person name="Chen X.L."/>
            <person name="Zhou B.C."/>
            <person name="Zhang Y.Z."/>
        </authorList>
    </citation>
    <scope>NUCLEOTIDE SEQUENCE [LARGE SCALE GENOMIC DNA]</scope>
    <source>
        <strain evidence="1 2">P-1 km-3</strain>
    </source>
</reference>
<sequence length="148" mass="16071">MSRSLEIDDGIILSRRVGSVDWEEAMESFSLYSAMVEDSGARKLLMDMSEAEIHIPAGEARGLAQMFVRSTPDSLSVAAVLPTRETGYRFIQAFQEVVAGEGRTIAVVETEDQARAFLRSSPGDEAEAKNQEKGGPVARFFAGLLGRA</sequence>
<protein>
    <recommendedName>
        <fullName evidence="3">STAS/SEC14 domain-containing protein</fullName>
    </recommendedName>
</protein>
<gene>
    <name evidence="1" type="ORF">E5162_02540</name>
</gene>
<dbReference type="AlphaFoldDB" id="A0A4S2HDV8"/>
<accession>A0A4S2HDV8</accession>